<reference evidence="2 3" key="1">
    <citation type="journal article" date="2024" name="Genome Biol. Evol.">
        <title>Chromosome-level genome assembly of the viviparous eelpout Zoarces viviparus.</title>
        <authorList>
            <person name="Fuhrmann N."/>
            <person name="Brasseur M.V."/>
            <person name="Bakowski C.E."/>
            <person name="Podsiadlowski L."/>
            <person name="Prost S."/>
            <person name="Krehenwinkel H."/>
            <person name="Mayer C."/>
        </authorList>
    </citation>
    <scope>NUCLEOTIDE SEQUENCE [LARGE SCALE GENOMIC DNA]</scope>
    <source>
        <strain evidence="2">NO-MEL_2022_Ind0_liver</strain>
    </source>
</reference>
<gene>
    <name evidence="2" type="ORF">VZT92_015293</name>
</gene>
<evidence type="ECO:0000256" key="1">
    <source>
        <dbReference type="SAM" id="MobiDB-lite"/>
    </source>
</evidence>
<keyword evidence="3" id="KW-1185">Reference proteome</keyword>
<sequence>MCCSDNKRSWLRALPITLSGIVRKARQQPVPGMVASVNMGQREDLSNASNRRRKKTLVRETTPIIRSSHLCDCIARVYAYQGNWK</sequence>
<proteinExistence type="predicted"/>
<dbReference type="EMBL" id="JBCEZU010000123">
    <property type="protein sequence ID" value="KAK9526604.1"/>
    <property type="molecule type" value="Genomic_DNA"/>
</dbReference>
<accession>A0AAW1EVI7</accession>
<organism evidence="2 3">
    <name type="scientific">Zoarces viviparus</name>
    <name type="common">Viviparous eelpout</name>
    <name type="synonym">Blennius viviparus</name>
    <dbReference type="NCBI Taxonomy" id="48416"/>
    <lineage>
        <taxon>Eukaryota</taxon>
        <taxon>Metazoa</taxon>
        <taxon>Chordata</taxon>
        <taxon>Craniata</taxon>
        <taxon>Vertebrata</taxon>
        <taxon>Euteleostomi</taxon>
        <taxon>Actinopterygii</taxon>
        <taxon>Neopterygii</taxon>
        <taxon>Teleostei</taxon>
        <taxon>Neoteleostei</taxon>
        <taxon>Acanthomorphata</taxon>
        <taxon>Eupercaria</taxon>
        <taxon>Perciformes</taxon>
        <taxon>Cottioidei</taxon>
        <taxon>Zoarcales</taxon>
        <taxon>Zoarcidae</taxon>
        <taxon>Zoarcinae</taxon>
        <taxon>Zoarces</taxon>
    </lineage>
</organism>
<name>A0AAW1EVI7_ZOAVI</name>
<dbReference type="AlphaFoldDB" id="A0AAW1EVI7"/>
<dbReference type="Proteomes" id="UP001488805">
    <property type="component" value="Unassembled WGS sequence"/>
</dbReference>
<protein>
    <submittedName>
        <fullName evidence="2">Uncharacterized protein</fullName>
    </submittedName>
</protein>
<feature type="region of interest" description="Disordered" evidence="1">
    <location>
        <begin position="32"/>
        <end position="56"/>
    </location>
</feature>
<evidence type="ECO:0000313" key="2">
    <source>
        <dbReference type="EMBL" id="KAK9526604.1"/>
    </source>
</evidence>
<evidence type="ECO:0000313" key="3">
    <source>
        <dbReference type="Proteomes" id="UP001488805"/>
    </source>
</evidence>
<comment type="caution">
    <text evidence="2">The sequence shown here is derived from an EMBL/GenBank/DDBJ whole genome shotgun (WGS) entry which is preliminary data.</text>
</comment>